<protein>
    <submittedName>
        <fullName evidence="3">Polysaccharide deacetylase</fullName>
    </submittedName>
</protein>
<reference evidence="3 4" key="1">
    <citation type="submission" date="2016-11" db="EMBL/GenBank/DDBJ databases">
        <authorList>
            <person name="Jaros S."/>
            <person name="Januszkiewicz K."/>
            <person name="Wedrychowicz H."/>
        </authorList>
    </citation>
    <scope>NUCLEOTIDE SEQUENCE [LARGE SCALE GENOMIC DNA]</scope>
    <source>
        <strain evidence="3 4">DSM 9297</strain>
    </source>
</reference>
<feature type="domain" description="NodB homology" evidence="2">
    <location>
        <begin position="29"/>
        <end position="225"/>
    </location>
</feature>
<gene>
    <name evidence="3" type="ORF">SAMN05443636_2199</name>
</gene>
<dbReference type="SUPFAM" id="SSF88713">
    <property type="entry name" value="Glycoside hydrolase/deacetylase"/>
    <property type="match status" value="1"/>
</dbReference>
<evidence type="ECO:0000256" key="1">
    <source>
        <dbReference type="SAM" id="MobiDB-lite"/>
    </source>
</evidence>
<name>A0A1M5RHN8_9EURY</name>
<dbReference type="PROSITE" id="PS51677">
    <property type="entry name" value="NODB"/>
    <property type="match status" value="1"/>
</dbReference>
<feature type="region of interest" description="Disordered" evidence="1">
    <location>
        <begin position="181"/>
        <end position="225"/>
    </location>
</feature>
<dbReference type="PANTHER" id="PTHR47561:SF1">
    <property type="entry name" value="POLYSACCHARIDE DEACETYLASE FAMILY PROTEIN (AFU_ORTHOLOGUE AFUA_6G05030)"/>
    <property type="match status" value="1"/>
</dbReference>
<dbReference type="GO" id="GO:0005975">
    <property type="term" value="P:carbohydrate metabolic process"/>
    <property type="evidence" value="ECO:0007669"/>
    <property type="project" value="InterPro"/>
</dbReference>
<evidence type="ECO:0000313" key="3">
    <source>
        <dbReference type="EMBL" id="SHH25774.1"/>
    </source>
</evidence>
<dbReference type="Proteomes" id="UP000184357">
    <property type="component" value="Unassembled WGS sequence"/>
</dbReference>
<proteinExistence type="predicted"/>
<dbReference type="EMBL" id="FQWV01000005">
    <property type="protein sequence ID" value="SHH25774.1"/>
    <property type="molecule type" value="Genomic_DNA"/>
</dbReference>
<evidence type="ECO:0000313" key="4">
    <source>
        <dbReference type="Proteomes" id="UP000184357"/>
    </source>
</evidence>
<keyword evidence="4" id="KW-1185">Reference proteome</keyword>
<organism evidence="3 4">
    <name type="scientific">Halobaculum gomorrense</name>
    <dbReference type="NCBI Taxonomy" id="43928"/>
    <lineage>
        <taxon>Archaea</taxon>
        <taxon>Methanobacteriati</taxon>
        <taxon>Methanobacteriota</taxon>
        <taxon>Stenosarchaea group</taxon>
        <taxon>Halobacteria</taxon>
        <taxon>Halobacteriales</taxon>
        <taxon>Haloferacaceae</taxon>
        <taxon>Halobaculum</taxon>
    </lineage>
</organism>
<accession>A0A1M5RHN8</accession>
<sequence>MPADTVCLTFDFDAVSPWIHMDDGGRNTPTNRSRGLYGAEVGVPNVLAFLAERDLPATWFTPGHTIDSFPEVAARVADAHEVAHHGWSHTPPGDYESRAAERADIERGIASIADLTGSPPAGYRSPSWDYSEHTVDLLLELGFDYSSSGMAREFEPYRVCRDEALVDEPYDPGETVDLVEVPVRGRATTTRRWRSPDSAATPASGSSSTTGRRSSTTRPPTACSS</sequence>
<dbReference type="GO" id="GO:0016810">
    <property type="term" value="F:hydrolase activity, acting on carbon-nitrogen (but not peptide) bonds"/>
    <property type="evidence" value="ECO:0007669"/>
    <property type="project" value="InterPro"/>
</dbReference>
<evidence type="ECO:0000259" key="2">
    <source>
        <dbReference type="PROSITE" id="PS51677"/>
    </source>
</evidence>
<dbReference type="Pfam" id="PF01522">
    <property type="entry name" value="Polysacc_deac_1"/>
    <property type="match status" value="1"/>
</dbReference>
<dbReference type="RefSeq" id="WP_234972384.1">
    <property type="nucleotide sequence ID" value="NZ_FQWV01000005.1"/>
</dbReference>
<dbReference type="Gene3D" id="3.20.20.370">
    <property type="entry name" value="Glycoside hydrolase/deacetylase"/>
    <property type="match status" value="1"/>
</dbReference>
<dbReference type="STRING" id="43928.SAMN05443636_2199"/>
<dbReference type="PANTHER" id="PTHR47561">
    <property type="entry name" value="POLYSACCHARIDE DEACETYLASE FAMILY PROTEIN (AFU_ORTHOLOGUE AFUA_6G05030)"/>
    <property type="match status" value="1"/>
</dbReference>
<dbReference type="AlphaFoldDB" id="A0A1M5RHN8"/>
<feature type="compositionally biased region" description="Low complexity" evidence="1">
    <location>
        <begin position="196"/>
        <end position="225"/>
    </location>
</feature>
<dbReference type="InterPro" id="IPR002509">
    <property type="entry name" value="NODB_dom"/>
</dbReference>
<dbReference type="InterPro" id="IPR011330">
    <property type="entry name" value="Glyco_hydro/deAcase_b/a-brl"/>
</dbReference>